<organism evidence="1">
    <name type="scientific">Myoviridae sp. ctwwN25</name>
    <dbReference type="NCBI Taxonomy" id="2825209"/>
    <lineage>
        <taxon>Viruses</taxon>
        <taxon>Duplodnaviria</taxon>
        <taxon>Heunggongvirae</taxon>
        <taxon>Uroviricota</taxon>
        <taxon>Caudoviricetes</taxon>
    </lineage>
</organism>
<evidence type="ECO:0000313" key="1">
    <source>
        <dbReference type="EMBL" id="DAE08648.1"/>
    </source>
</evidence>
<sequence length="30" mass="3569">MVNPPCLFFLRMIYYSCNNLANKIYKGELI</sequence>
<name>A0A8S5PPF2_9CAUD</name>
<reference evidence="1" key="1">
    <citation type="journal article" date="2021" name="Proc. Natl. Acad. Sci. U.S.A.">
        <title>A Catalog of Tens of Thousands of Viruses from Human Metagenomes Reveals Hidden Associations with Chronic Diseases.</title>
        <authorList>
            <person name="Tisza M.J."/>
            <person name="Buck C.B."/>
        </authorList>
    </citation>
    <scope>NUCLEOTIDE SEQUENCE</scope>
    <source>
        <strain evidence="1">CtwwN25</strain>
    </source>
</reference>
<protein>
    <submittedName>
        <fullName evidence="1">Uncharacterized protein</fullName>
    </submittedName>
</protein>
<accession>A0A8S5PPF2</accession>
<proteinExistence type="predicted"/>
<dbReference type="EMBL" id="BK015472">
    <property type="protein sequence ID" value="DAE08648.1"/>
    <property type="molecule type" value="Genomic_DNA"/>
</dbReference>